<dbReference type="GO" id="GO:0022857">
    <property type="term" value="F:transmembrane transporter activity"/>
    <property type="evidence" value="ECO:0007669"/>
    <property type="project" value="InterPro"/>
</dbReference>
<evidence type="ECO:0000256" key="5">
    <source>
        <dbReference type="SAM" id="Phobius"/>
    </source>
</evidence>
<evidence type="ECO:0000313" key="7">
    <source>
        <dbReference type="EMBL" id="KGN36200.1"/>
    </source>
</evidence>
<evidence type="ECO:0000259" key="6">
    <source>
        <dbReference type="PROSITE" id="PS50850"/>
    </source>
</evidence>
<dbReference type="PANTHER" id="PTHR23501">
    <property type="entry name" value="MAJOR FACILITATOR SUPERFAMILY"/>
    <property type="match status" value="1"/>
</dbReference>
<dbReference type="GO" id="GO:0005886">
    <property type="term" value="C:plasma membrane"/>
    <property type="evidence" value="ECO:0007669"/>
    <property type="project" value="UniProtKB-SubCell"/>
</dbReference>
<evidence type="ECO:0000313" key="8">
    <source>
        <dbReference type="Proteomes" id="UP000030011"/>
    </source>
</evidence>
<feature type="transmembrane region" description="Helical" evidence="5">
    <location>
        <begin position="131"/>
        <end position="152"/>
    </location>
</feature>
<dbReference type="PANTHER" id="PTHR23501:SF154">
    <property type="entry name" value="MULTIDRUG-EFFLUX TRANSPORTER RV1634-RELATED"/>
    <property type="match status" value="1"/>
</dbReference>
<feature type="transmembrane region" description="Helical" evidence="5">
    <location>
        <begin position="74"/>
        <end position="94"/>
    </location>
</feature>
<dbReference type="InterPro" id="IPR036259">
    <property type="entry name" value="MFS_trans_sf"/>
</dbReference>
<feature type="transmembrane region" description="Helical" evidence="5">
    <location>
        <begin position="433"/>
        <end position="455"/>
    </location>
</feature>
<evidence type="ECO:0000256" key="4">
    <source>
        <dbReference type="ARBA" id="ARBA00023136"/>
    </source>
</evidence>
<dbReference type="SUPFAM" id="SSF103473">
    <property type="entry name" value="MFS general substrate transporter"/>
    <property type="match status" value="1"/>
</dbReference>
<proteinExistence type="predicted"/>
<sequence>MTLLGMTSTTRVPTATTRVPTATTGDFPTPERLFSARHFPVALGIVALVTLGAFENRATISIMPTAARALDGLAWFGPANAASMVTFMVAVAVGGRWVDRVGSRTVLLSGLATFAVAQVVTASAPSMTVFIAGRGISGVAEGLIDVSTLVFAARALPEHLRAKVFATFAAAWILPSLVGPGAAGAAEALIGWRLVFLLPSVLLVPAVLLILPGLRRVSPRRDASAPTPSDPAHGTSGPLLPALGLATAVALLSVGGPLAFDGGPHRYAGLTSLVIGSALLVVTIRAALPAGTLRAAHGIPAVVALRTLLVIAFGGIGGYLPLMLDVTHDVGPALAGISLSVTGVFWAAGSAIHGLDPVQRRLDAAARVRLGLTLIALGGVGPVLLSLDVIGLVPGLTGWAVAATGMGLSSPSLATEIFTLAPEREQGQATAASQIGASLGSALTTAGGGALIAARHDTLDGGVFALLMGISIATAVIALTVTHRMRPETISGH</sequence>
<feature type="transmembrane region" description="Helical" evidence="5">
    <location>
        <begin position="189"/>
        <end position="211"/>
    </location>
</feature>
<feature type="transmembrane region" description="Helical" evidence="5">
    <location>
        <begin position="239"/>
        <end position="260"/>
    </location>
</feature>
<keyword evidence="3 5" id="KW-1133">Transmembrane helix</keyword>
<feature type="transmembrane region" description="Helical" evidence="5">
    <location>
        <begin position="164"/>
        <end position="183"/>
    </location>
</feature>
<name>A0A0A0JFI8_9MICO</name>
<dbReference type="Pfam" id="PF07690">
    <property type="entry name" value="MFS_1"/>
    <property type="match status" value="1"/>
</dbReference>
<feature type="transmembrane region" description="Helical" evidence="5">
    <location>
        <begin position="106"/>
        <end position="125"/>
    </location>
</feature>
<organism evidence="7 8">
    <name type="scientific">Knoellia subterranea KCTC 19937</name>
    <dbReference type="NCBI Taxonomy" id="1385521"/>
    <lineage>
        <taxon>Bacteria</taxon>
        <taxon>Bacillati</taxon>
        <taxon>Actinomycetota</taxon>
        <taxon>Actinomycetes</taxon>
        <taxon>Micrococcales</taxon>
        <taxon>Intrasporangiaceae</taxon>
        <taxon>Knoellia</taxon>
    </lineage>
</organism>
<feature type="transmembrane region" description="Helical" evidence="5">
    <location>
        <begin position="38"/>
        <end position="54"/>
    </location>
</feature>
<comment type="subcellular location">
    <subcellularLocation>
        <location evidence="1">Cell membrane</location>
        <topology evidence="1">Multi-pass membrane protein</topology>
    </subcellularLocation>
</comment>
<protein>
    <recommendedName>
        <fullName evidence="6">Major facilitator superfamily (MFS) profile domain-containing protein</fullName>
    </recommendedName>
</protein>
<evidence type="ECO:0000256" key="2">
    <source>
        <dbReference type="ARBA" id="ARBA00022692"/>
    </source>
</evidence>
<dbReference type="Proteomes" id="UP000030011">
    <property type="component" value="Unassembled WGS sequence"/>
</dbReference>
<feature type="transmembrane region" description="Helical" evidence="5">
    <location>
        <begin position="300"/>
        <end position="324"/>
    </location>
</feature>
<feature type="transmembrane region" description="Helical" evidence="5">
    <location>
        <begin position="370"/>
        <end position="393"/>
    </location>
</feature>
<feature type="transmembrane region" description="Helical" evidence="5">
    <location>
        <begin position="461"/>
        <end position="481"/>
    </location>
</feature>
<evidence type="ECO:0000256" key="1">
    <source>
        <dbReference type="ARBA" id="ARBA00004651"/>
    </source>
</evidence>
<evidence type="ECO:0000256" key="3">
    <source>
        <dbReference type="ARBA" id="ARBA00022989"/>
    </source>
</evidence>
<feature type="transmembrane region" description="Helical" evidence="5">
    <location>
        <begin position="399"/>
        <end position="421"/>
    </location>
</feature>
<dbReference type="Gene3D" id="1.20.1250.20">
    <property type="entry name" value="MFS general substrate transporter like domains"/>
    <property type="match status" value="2"/>
</dbReference>
<dbReference type="InterPro" id="IPR011701">
    <property type="entry name" value="MFS"/>
</dbReference>
<keyword evidence="2 5" id="KW-0812">Transmembrane</keyword>
<dbReference type="OrthoDB" id="9778875at2"/>
<dbReference type="AlphaFoldDB" id="A0A0A0JFI8"/>
<dbReference type="PROSITE" id="PS50850">
    <property type="entry name" value="MFS"/>
    <property type="match status" value="1"/>
</dbReference>
<feature type="transmembrane region" description="Helical" evidence="5">
    <location>
        <begin position="266"/>
        <end position="288"/>
    </location>
</feature>
<dbReference type="EMBL" id="AVPK01000014">
    <property type="protein sequence ID" value="KGN36200.1"/>
    <property type="molecule type" value="Genomic_DNA"/>
</dbReference>
<accession>A0A0A0JFI8</accession>
<dbReference type="eggNOG" id="COG0477">
    <property type="taxonomic scope" value="Bacteria"/>
</dbReference>
<reference evidence="7 8" key="1">
    <citation type="submission" date="2013-08" db="EMBL/GenBank/DDBJ databases">
        <title>The genome sequence of Knoellia subterranea.</title>
        <authorList>
            <person name="Zhu W."/>
            <person name="Wang G."/>
        </authorList>
    </citation>
    <scope>NUCLEOTIDE SEQUENCE [LARGE SCALE GENOMIC DNA]</scope>
    <source>
        <strain evidence="7 8">KCTC 19937</strain>
    </source>
</reference>
<comment type="caution">
    <text evidence="7">The sequence shown here is derived from an EMBL/GenBank/DDBJ whole genome shotgun (WGS) entry which is preliminary data.</text>
</comment>
<dbReference type="STRING" id="1385521.N803_04890"/>
<gene>
    <name evidence="7" type="ORF">N803_04890</name>
</gene>
<keyword evidence="4 5" id="KW-0472">Membrane</keyword>
<keyword evidence="8" id="KW-1185">Reference proteome</keyword>
<feature type="transmembrane region" description="Helical" evidence="5">
    <location>
        <begin position="330"/>
        <end position="349"/>
    </location>
</feature>
<dbReference type="InterPro" id="IPR020846">
    <property type="entry name" value="MFS_dom"/>
</dbReference>
<feature type="domain" description="Major facilitator superfamily (MFS) profile" evidence="6">
    <location>
        <begin position="41"/>
        <end position="486"/>
    </location>
</feature>